<dbReference type="Proteomes" id="UP000606600">
    <property type="component" value="Unassembled WGS sequence"/>
</dbReference>
<feature type="domain" description="Integrase catalytic" evidence="1">
    <location>
        <begin position="143"/>
        <end position="323"/>
    </location>
</feature>
<evidence type="ECO:0000313" key="3">
    <source>
        <dbReference type="Proteomes" id="UP000606600"/>
    </source>
</evidence>
<reference evidence="2 3" key="1">
    <citation type="submission" date="2020-09" db="EMBL/GenBank/DDBJ databases">
        <title>Novel species of Mucilaginibacter isolated from a glacier on the Tibetan Plateau.</title>
        <authorList>
            <person name="Liu Q."/>
            <person name="Xin Y.-H."/>
        </authorList>
    </citation>
    <scope>NUCLEOTIDE SEQUENCE [LARGE SCALE GENOMIC DNA]</scope>
    <source>
        <strain evidence="2 3">ZT4R22</strain>
    </source>
</reference>
<dbReference type="SUPFAM" id="SSF53098">
    <property type="entry name" value="Ribonuclease H-like"/>
    <property type="match status" value="1"/>
</dbReference>
<name>A0ABR7X1K6_9SPHI</name>
<evidence type="ECO:0000313" key="2">
    <source>
        <dbReference type="EMBL" id="MBD1367579.1"/>
    </source>
</evidence>
<gene>
    <name evidence="2" type="ORF">IDJ77_27490</name>
</gene>
<protein>
    <submittedName>
        <fullName evidence="2">Transposase family protein</fullName>
    </submittedName>
</protein>
<keyword evidence="3" id="KW-1185">Reference proteome</keyword>
<proteinExistence type="predicted"/>
<sequence length="324" mass="38600">MRINTNDLTLKRNYLQTYRLLIKDYELVKQGLHPQFKLAKEFYEAHHTDRRSFLKYYNRYKQSGNEEDLLPSRRGPKYRTRRPSLQDEALVLELRSLGTNKFEISSQLKQKSDNFNPSPSGVYNILKRYGKNRLKTADKEVKRKIIKERMGQLGHIDCHHLSKTIIRGQHRKLYLLCVLDDYSRVAWAEVMEDITALTTMFAALRCMRMIKEKFGIQFEEIIADNGPEFGPAISQNKRNHPFERMLIETGIKRRYIQPYRPQTNGKVERFWRTLKEDLIEETDFDSLEELEDELLQYLAYYNWERPHQGINGKKPIEMCTLNNK</sequence>
<dbReference type="EMBL" id="JACWMY010000034">
    <property type="protein sequence ID" value="MBD1367579.1"/>
    <property type="molecule type" value="Genomic_DNA"/>
</dbReference>
<organism evidence="2 3">
    <name type="scientific">Mucilaginibacter pankratovii</name>
    <dbReference type="NCBI Taxonomy" id="2772110"/>
    <lineage>
        <taxon>Bacteria</taxon>
        <taxon>Pseudomonadati</taxon>
        <taxon>Bacteroidota</taxon>
        <taxon>Sphingobacteriia</taxon>
        <taxon>Sphingobacteriales</taxon>
        <taxon>Sphingobacteriaceae</taxon>
        <taxon>Mucilaginibacter</taxon>
    </lineage>
</organism>
<dbReference type="RefSeq" id="WP_191192212.1">
    <property type="nucleotide sequence ID" value="NZ_JACWMY010000034.1"/>
</dbReference>
<dbReference type="Pfam" id="PF13683">
    <property type="entry name" value="rve_3"/>
    <property type="match status" value="1"/>
</dbReference>
<evidence type="ECO:0000259" key="1">
    <source>
        <dbReference type="PROSITE" id="PS50994"/>
    </source>
</evidence>
<dbReference type="Gene3D" id="3.30.420.10">
    <property type="entry name" value="Ribonuclease H-like superfamily/Ribonuclease H"/>
    <property type="match status" value="1"/>
</dbReference>
<accession>A0ABR7X1K6</accession>
<dbReference type="PANTHER" id="PTHR35004:SF7">
    <property type="entry name" value="INTEGRASE PROTEIN"/>
    <property type="match status" value="1"/>
</dbReference>
<feature type="non-terminal residue" evidence="2">
    <location>
        <position position="324"/>
    </location>
</feature>
<comment type="caution">
    <text evidence="2">The sequence shown here is derived from an EMBL/GenBank/DDBJ whole genome shotgun (WGS) entry which is preliminary data.</text>
</comment>
<dbReference type="InterPro" id="IPR012337">
    <property type="entry name" value="RNaseH-like_sf"/>
</dbReference>
<dbReference type="InterPro" id="IPR001584">
    <property type="entry name" value="Integrase_cat-core"/>
</dbReference>
<dbReference type="PANTHER" id="PTHR35004">
    <property type="entry name" value="TRANSPOSASE RV3428C-RELATED"/>
    <property type="match status" value="1"/>
</dbReference>
<dbReference type="InterPro" id="IPR036397">
    <property type="entry name" value="RNaseH_sf"/>
</dbReference>
<dbReference type="PROSITE" id="PS50994">
    <property type="entry name" value="INTEGRASE"/>
    <property type="match status" value="1"/>
</dbReference>